<proteinExistence type="inferred from homology"/>
<dbReference type="InterPro" id="IPR043472">
    <property type="entry name" value="Macro_dom-like"/>
</dbReference>
<dbReference type="InterPro" id="IPR002589">
    <property type="entry name" value="Macro_dom"/>
</dbReference>
<dbReference type="Gene3D" id="3.40.630.10">
    <property type="entry name" value="Zn peptidases"/>
    <property type="match status" value="1"/>
</dbReference>
<dbReference type="GO" id="GO:0030145">
    <property type="term" value="F:manganese ion binding"/>
    <property type="evidence" value="ECO:0007669"/>
    <property type="project" value="InterPro"/>
</dbReference>
<feature type="domain" description="Macro" evidence="5">
    <location>
        <begin position="1"/>
        <end position="178"/>
    </location>
</feature>
<comment type="similarity">
    <text evidence="1">Belongs to the peptidase M17 family.</text>
</comment>
<evidence type="ECO:0000259" key="5">
    <source>
        <dbReference type="PROSITE" id="PS51154"/>
    </source>
</evidence>
<evidence type="ECO:0000256" key="1">
    <source>
        <dbReference type="ARBA" id="ARBA00009528"/>
    </source>
</evidence>
<dbReference type="GO" id="GO:0005737">
    <property type="term" value="C:cytoplasm"/>
    <property type="evidence" value="ECO:0007669"/>
    <property type="project" value="InterPro"/>
</dbReference>
<dbReference type="GO" id="GO:0006508">
    <property type="term" value="P:proteolysis"/>
    <property type="evidence" value="ECO:0007669"/>
    <property type="project" value="UniProtKB-KW"/>
</dbReference>
<dbReference type="Pfam" id="PF00883">
    <property type="entry name" value="Peptidase_M17"/>
    <property type="match status" value="1"/>
</dbReference>
<dbReference type="SUPFAM" id="SSF53187">
    <property type="entry name" value="Zn-dependent exopeptidases"/>
    <property type="match status" value="1"/>
</dbReference>
<name>X0Y1B4_9ZZZZ</name>
<dbReference type="InterPro" id="IPR011356">
    <property type="entry name" value="Leucine_aapep/pepB"/>
</dbReference>
<dbReference type="InterPro" id="IPR008283">
    <property type="entry name" value="Peptidase_M17_N"/>
</dbReference>
<evidence type="ECO:0000256" key="3">
    <source>
        <dbReference type="ARBA" id="ARBA00022670"/>
    </source>
</evidence>
<keyword evidence="4" id="KW-0378">Hydrolase</keyword>
<dbReference type="SUPFAM" id="SSF52949">
    <property type="entry name" value="Macro domain-like"/>
    <property type="match status" value="1"/>
</dbReference>
<dbReference type="EMBL" id="BARS01043649">
    <property type="protein sequence ID" value="GAG41157.1"/>
    <property type="molecule type" value="Genomic_DNA"/>
</dbReference>
<evidence type="ECO:0000256" key="4">
    <source>
        <dbReference type="ARBA" id="ARBA00022801"/>
    </source>
</evidence>
<sequence length="243" mass="26011">MEIRVEVGDISLHPAAAIVVNLFEGVKRPSGATGAVDKALGGAIGQLIKEGEIKGKFNELTLIHTLGRLPSPRVLVAGLGKQQEFKLDKARDITATALRYLRRLGVKTVATVVHGAGVGGLDPRQCAQAIAEGATMGLYRFTRHKKKNEDEREIDELILVEFERTKAPALRRGVATGRILADAANRARDMANEPANYLTPAIMAEQAQAAAEDAGLECEVLERKQMQELGMGALLGVARANSA</sequence>
<reference evidence="6" key="1">
    <citation type="journal article" date="2014" name="Front. Microbiol.">
        <title>High frequency of phylogenetically diverse reductive dehalogenase-homologous genes in deep subseafloor sedimentary metagenomes.</title>
        <authorList>
            <person name="Kawai M."/>
            <person name="Futagami T."/>
            <person name="Toyoda A."/>
            <person name="Takaki Y."/>
            <person name="Nishi S."/>
            <person name="Hori S."/>
            <person name="Arai W."/>
            <person name="Tsubouchi T."/>
            <person name="Morono Y."/>
            <person name="Uchiyama I."/>
            <person name="Ito T."/>
            <person name="Fujiyama A."/>
            <person name="Inagaki F."/>
            <person name="Takami H."/>
        </authorList>
    </citation>
    <scope>NUCLEOTIDE SEQUENCE</scope>
    <source>
        <strain evidence="6">Expedition CK06-06</strain>
    </source>
</reference>
<dbReference type="InterPro" id="IPR000819">
    <property type="entry name" value="Peptidase_M17_C"/>
</dbReference>
<keyword evidence="3" id="KW-0645">Protease</keyword>
<protein>
    <recommendedName>
        <fullName evidence="5">Macro domain-containing protein</fullName>
    </recommendedName>
</protein>
<evidence type="ECO:0000256" key="2">
    <source>
        <dbReference type="ARBA" id="ARBA00022438"/>
    </source>
</evidence>
<evidence type="ECO:0000313" key="6">
    <source>
        <dbReference type="EMBL" id="GAG41157.1"/>
    </source>
</evidence>
<dbReference type="GO" id="GO:0070006">
    <property type="term" value="F:metalloaminopeptidase activity"/>
    <property type="evidence" value="ECO:0007669"/>
    <property type="project" value="InterPro"/>
</dbReference>
<dbReference type="PROSITE" id="PS51154">
    <property type="entry name" value="MACRO"/>
    <property type="match status" value="1"/>
</dbReference>
<dbReference type="PANTHER" id="PTHR11963">
    <property type="entry name" value="LEUCINE AMINOPEPTIDASE-RELATED"/>
    <property type="match status" value="1"/>
</dbReference>
<dbReference type="Pfam" id="PF02789">
    <property type="entry name" value="Peptidase_M17_N"/>
    <property type="match status" value="1"/>
</dbReference>
<dbReference type="Gene3D" id="3.40.220.10">
    <property type="entry name" value="Leucine Aminopeptidase, subunit E, domain 1"/>
    <property type="match status" value="1"/>
</dbReference>
<accession>X0Y1B4</accession>
<organism evidence="6">
    <name type="scientific">marine sediment metagenome</name>
    <dbReference type="NCBI Taxonomy" id="412755"/>
    <lineage>
        <taxon>unclassified sequences</taxon>
        <taxon>metagenomes</taxon>
        <taxon>ecological metagenomes</taxon>
    </lineage>
</organism>
<dbReference type="PANTHER" id="PTHR11963:SF23">
    <property type="entry name" value="CYTOSOL AMINOPEPTIDASE"/>
    <property type="match status" value="1"/>
</dbReference>
<comment type="caution">
    <text evidence="6">The sequence shown here is derived from an EMBL/GenBank/DDBJ whole genome shotgun (WGS) entry which is preliminary data.</text>
</comment>
<gene>
    <name evidence="6" type="ORF">S01H1_66047</name>
</gene>
<feature type="non-terminal residue" evidence="6">
    <location>
        <position position="243"/>
    </location>
</feature>
<keyword evidence="2" id="KW-0031">Aminopeptidase</keyword>
<dbReference type="AlphaFoldDB" id="X0Y1B4"/>